<dbReference type="CDD" id="cd03242">
    <property type="entry name" value="ABC_RecF"/>
    <property type="match status" value="1"/>
</dbReference>
<dbReference type="InterPro" id="IPR001238">
    <property type="entry name" value="DNA-binding_RecF"/>
</dbReference>
<evidence type="ECO:0000256" key="12">
    <source>
        <dbReference type="HAMAP-Rule" id="MF_00365"/>
    </source>
</evidence>
<dbReference type="NCBIfam" id="TIGR00611">
    <property type="entry name" value="recf"/>
    <property type="match status" value="1"/>
</dbReference>
<evidence type="ECO:0000256" key="9">
    <source>
        <dbReference type="ARBA" id="ARBA00023125"/>
    </source>
</evidence>
<protein>
    <recommendedName>
        <fullName evidence="3 12">DNA replication and repair protein RecF</fullName>
    </recommendedName>
</protein>
<keyword evidence="7 12" id="KW-0227">DNA damage</keyword>
<organism evidence="15 16">
    <name type="scientific">Anaerocolumna xylanovorans DSM 12503</name>
    <dbReference type="NCBI Taxonomy" id="1121345"/>
    <lineage>
        <taxon>Bacteria</taxon>
        <taxon>Bacillati</taxon>
        <taxon>Bacillota</taxon>
        <taxon>Clostridia</taxon>
        <taxon>Lachnospirales</taxon>
        <taxon>Lachnospiraceae</taxon>
        <taxon>Anaerocolumna</taxon>
    </lineage>
</organism>
<keyword evidence="4 12" id="KW-0963">Cytoplasm</keyword>
<keyword evidence="6 12" id="KW-0547">Nucleotide-binding</keyword>
<gene>
    <name evidence="12" type="primary">recF</name>
    <name evidence="15" type="ORF">SAMN02745217_04733</name>
</gene>
<dbReference type="InterPro" id="IPR003395">
    <property type="entry name" value="RecF/RecN/SMC_N"/>
</dbReference>
<dbReference type="EMBL" id="FRFD01000020">
    <property type="protein sequence ID" value="SHO54274.1"/>
    <property type="molecule type" value="Genomic_DNA"/>
</dbReference>
<dbReference type="GO" id="GO:0006302">
    <property type="term" value="P:double-strand break repair"/>
    <property type="evidence" value="ECO:0007669"/>
    <property type="project" value="TreeGrafter"/>
</dbReference>
<dbReference type="InterPro" id="IPR042174">
    <property type="entry name" value="RecF_2"/>
</dbReference>
<dbReference type="OrthoDB" id="9803889at2"/>
<dbReference type="GO" id="GO:0005524">
    <property type="term" value="F:ATP binding"/>
    <property type="evidence" value="ECO:0007669"/>
    <property type="project" value="UniProtKB-UniRule"/>
</dbReference>
<feature type="domain" description="RecF/RecN/SMC N-terminal" evidence="14">
    <location>
        <begin position="2"/>
        <end position="356"/>
    </location>
</feature>
<evidence type="ECO:0000256" key="10">
    <source>
        <dbReference type="ARBA" id="ARBA00023204"/>
    </source>
</evidence>
<evidence type="ECO:0000313" key="15">
    <source>
        <dbReference type="EMBL" id="SHO54274.1"/>
    </source>
</evidence>
<dbReference type="PANTHER" id="PTHR32182:SF0">
    <property type="entry name" value="DNA REPLICATION AND REPAIR PROTEIN RECF"/>
    <property type="match status" value="1"/>
</dbReference>
<accession>A0A1M7YNP0</accession>
<comment type="function">
    <text evidence="12 13">The RecF protein is involved in DNA metabolism; it is required for DNA replication and normal SOS inducibility. RecF binds preferentially to single-stranded, linear DNA. It also seems to bind ATP.</text>
</comment>
<name>A0A1M7YNP0_9FIRM</name>
<evidence type="ECO:0000256" key="6">
    <source>
        <dbReference type="ARBA" id="ARBA00022741"/>
    </source>
</evidence>
<evidence type="ECO:0000256" key="13">
    <source>
        <dbReference type="RuleBase" id="RU000578"/>
    </source>
</evidence>
<dbReference type="GO" id="GO:0005737">
    <property type="term" value="C:cytoplasm"/>
    <property type="evidence" value="ECO:0007669"/>
    <property type="project" value="UniProtKB-SubCell"/>
</dbReference>
<dbReference type="GO" id="GO:0009432">
    <property type="term" value="P:SOS response"/>
    <property type="evidence" value="ECO:0007669"/>
    <property type="project" value="UniProtKB-UniRule"/>
</dbReference>
<dbReference type="InterPro" id="IPR018078">
    <property type="entry name" value="DNA-binding_RecF_CS"/>
</dbReference>
<dbReference type="GO" id="GO:0006260">
    <property type="term" value="P:DNA replication"/>
    <property type="evidence" value="ECO:0007669"/>
    <property type="project" value="UniProtKB-UniRule"/>
</dbReference>
<dbReference type="PANTHER" id="PTHR32182">
    <property type="entry name" value="DNA REPLICATION AND REPAIR PROTEIN RECF"/>
    <property type="match status" value="1"/>
</dbReference>
<dbReference type="RefSeq" id="WP_073591328.1">
    <property type="nucleotide sequence ID" value="NZ_FRFD01000020.1"/>
</dbReference>
<dbReference type="GO" id="GO:0000731">
    <property type="term" value="P:DNA synthesis involved in DNA repair"/>
    <property type="evidence" value="ECO:0007669"/>
    <property type="project" value="TreeGrafter"/>
</dbReference>
<evidence type="ECO:0000256" key="8">
    <source>
        <dbReference type="ARBA" id="ARBA00022840"/>
    </source>
</evidence>
<dbReference type="InterPro" id="IPR027417">
    <property type="entry name" value="P-loop_NTPase"/>
</dbReference>
<evidence type="ECO:0000313" key="16">
    <source>
        <dbReference type="Proteomes" id="UP000184612"/>
    </source>
</evidence>
<evidence type="ECO:0000259" key="14">
    <source>
        <dbReference type="Pfam" id="PF02463"/>
    </source>
</evidence>
<evidence type="ECO:0000256" key="3">
    <source>
        <dbReference type="ARBA" id="ARBA00020170"/>
    </source>
</evidence>
<evidence type="ECO:0000256" key="5">
    <source>
        <dbReference type="ARBA" id="ARBA00022705"/>
    </source>
</evidence>
<dbReference type="AlphaFoldDB" id="A0A1M7YNP0"/>
<dbReference type="HAMAP" id="MF_00365">
    <property type="entry name" value="RecF"/>
    <property type="match status" value="1"/>
</dbReference>
<keyword evidence="8 12" id="KW-0067">ATP-binding</keyword>
<evidence type="ECO:0000256" key="4">
    <source>
        <dbReference type="ARBA" id="ARBA00022490"/>
    </source>
</evidence>
<evidence type="ECO:0000256" key="7">
    <source>
        <dbReference type="ARBA" id="ARBA00022763"/>
    </source>
</evidence>
<dbReference type="Pfam" id="PF02463">
    <property type="entry name" value="SMC_N"/>
    <property type="match status" value="1"/>
</dbReference>
<proteinExistence type="inferred from homology"/>
<comment type="subcellular location">
    <subcellularLocation>
        <location evidence="1 12 13">Cytoplasm</location>
    </subcellularLocation>
</comment>
<evidence type="ECO:0000256" key="11">
    <source>
        <dbReference type="ARBA" id="ARBA00023236"/>
    </source>
</evidence>
<keyword evidence="5 12" id="KW-0235">DNA replication</keyword>
<feature type="binding site" evidence="12">
    <location>
        <begin position="30"/>
        <end position="37"/>
    </location>
    <ligand>
        <name>ATP</name>
        <dbReference type="ChEBI" id="CHEBI:30616"/>
    </ligand>
</feature>
<reference evidence="15 16" key="1">
    <citation type="submission" date="2016-12" db="EMBL/GenBank/DDBJ databases">
        <authorList>
            <person name="Song W.-J."/>
            <person name="Kurnit D.M."/>
        </authorList>
    </citation>
    <scope>NUCLEOTIDE SEQUENCE [LARGE SCALE GENOMIC DNA]</scope>
    <source>
        <strain evidence="15 16">DSM 12503</strain>
    </source>
</reference>
<dbReference type="Gene3D" id="1.20.1050.90">
    <property type="entry name" value="RecF/RecN/SMC, N-terminal domain"/>
    <property type="match status" value="1"/>
</dbReference>
<keyword evidence="9 12" id="KW-0238">DNA-binding</keyword>
<dbReference type="SUPFAM" id="SSF52540">
    <property type="entry name" value="P-loop containing nucleoside triphosphate hydrolases"/>
    <property type="match status" value="1"/>
</dbReference>
<comment type="similarity">
    <text evidence="2 12 13">Belongs to the RecF family.</text>
</comment>
<evidence type="ECO:0000256" key="1">
    <source>
        <dbReference type="ARBA" id="ARBA00004496"/>
    </source>
</evidence>
<dbReference type="GO" id="GO:0003697">
    <property type="term" value="F:single-stranded DNA binding"/>
    <property type="evidence" value="ECO:0007669"/>
    <property type="project" value="UniProtKB-UniRule"/>
</dbReference>
<dbReference type="PROSITE" id="PS00618">
    <property type="entry name" value="RECF_2"/>
    <property type="match status" value="1"/>
</dbReference>
<keyword evidence="11 12" id="KW-0742">SOS response</keyword>
<sequence length="376" mass="43343">MFIKTLELKDYRNYENLSMDFSQGVNILYGDNAQGKTNILESLYMCGTTKSHRNSKDREIIKFEKEESHIRIILENKGISHKIDIHLKKNKAKGVAIDGIPIKKSSELLGIVNYVFFSPEDLGIIKNGPSERRRFLDMELCQLDKVYFYHLSNYHKIINQRNNLLKQISFNRKLLDTISVWDDQLVFHGIKVMEGRENFIRTLNPIVDSIHSNLSGKKESLTIHYEPNTDKNSFEETIKKFLERDIALKSTGTGPHRDDISFLNGTIDIRKFGSQGQQRTAALSLKLAEIEVVKRITKNQPILLLDDVLSELDRKRQNYLLNSIHDIQTIITCTGLEEMVQNRVQCDRIFKVTEGTVTSINFDKMDFTQKKTGGNV</sequence>
<keyword evidence="10 12" id="KW-0234">DNA repair</keyword>
<dbReference type="STRING" id="1121345.SAMN02745217_04733"/>
<dbReference type="Gene3D" id="3.40.50.300">
    <property type="entry name" value="P-loop containing nucleotide triphosphate hydrolases"/>
    <property type="match status" value="1"/>
</dbReference>
<dbReference type="Proteomes" id="UP000184612">
    <property type="component" value="Unassembled WGS sequence"/>
</dbReference>
<keyword evidence="16" id="KW-1185">Reference proteome</keyword>
<evidence type="ECO:0000256" key="2">
    <source>
        <dbReference type="ARBA" id="ARBA00008016"/>
    </source>
</evidence>